<dbReference type="KEGG" id="ncv:NCAV_0710"/>
<protein>
    <submittedName>
        <fullName evidence="1">Uncharacterized protein</fullName>
    </submittedName>
</protein>
<accession>A0A2K5AQF7</accession>
<name>A0A2K5AQF7_9ARCH</name>
<dbReference type="GeneID" id="41594774"/>
<dbReference type="EMBL" id="LT981265">
    <property type="protein sequence ID" value="SPC33891.1"/>
    <property type="molecule type" value="Genomic_DNA"/>
</dbReference>
<sequence>MLYILITEAMPWLSDEDKQRIKLGVLSYTNRKNGRISNKYGVKTARIFKLNDEQIREVAKKSIYLTLWRQGRKIPFGQIMRFNRVIDLLNWLVHHQSQI</sequence>
<proteinExistence type="predicted"/>
<organism evidence="1 2">
    <name type="scientific">Candidatus Nitrosocaldus cavascurensis</name>
    <dbReference type="NCBI Taxonomy" id="2058097"/>
    <lineage>
        <taxon>Archaea</taxon>
        <taxon>Nitrososphaerota</taxon>
        <taxon>Nitrososphaeria</taxon>
        <taxon>Candidatus Nitrosocaldales</taxon>
        <taxon>Candidatus Nitrosocaldaceae</taxon>
        <taxon>Candidatus Nitrosocaldus</taxon>
    </lineage>
</organism>
<dbReference type="AlphaFoldDB" id="A0A2K5AQF7"/>
<gene>
    <name evidence="1" type="ORF">NCAV_0710</name>
</gene>
<keyword evidence="2" id="KW-1185">Reference proteome</keyword>
<evidence type="ECO:0000313" key="1">
    <source>
        <dbReference type="EMBL" id="SPC33891.1"/>
    </source>
</evidence>
<reference evidence="2" key="1">
    <citation type="submission" date="2018-01" db="EMBL/GenBank/DDBJ databases">
        <authorList>
            <person name="Kerou L M."/>
        </authorList>
    </citation>
    <scope>NUCLEOTIDE SEQUENCE [LARGE SCALE GENOMIC DNA]</scope>
    <source>
        <strain evidence="2">SCU2</strain>
    </source>
</reference>
<dbReference type="Proteomes" id="UP000236248">
    <property type="component" value="Chromosome NCAV"/>
</dbReference>
<dbReference type="RefSeq" id="WP_103287329.1">
    <property type="nucleotide sequence ID" value="NZ_LT981265.1"/>
</dbReference>
<evidence type="ECO:0000313" key="2">
    <source>
        <dbReference type="Proteomes" id="UP000236248"/>
    </source>
</evidence>